<evidence type="ECO:0000313" key="2">
    <source>
        <dbReference type="Proteomes" id="UP000274695"/>
    </source>
</evidence>
<proteinExistence type="predicted"/>
<evidence type="ECO:0000313" key="1">
    <source>
        <dbReference type="EMBL" id="RNL64481.1"/>
    </source>
</evidence>
<name>A0ABX9W3H7_9GAMM</name>
<organism evidence="1 2">
    <name type="scientific">Zhongshania marina</name>
    <dbReference type="NCBI Taxonomy" id="2304603"/>
    <lineage>
        <taxon>Bacteria</taxon>
        <taxon>Pseudomonadati</taxon>
        <taxon>Pseudomonadota</taxon>
        <taxon>Gammaproteobacteria</taxon>
        <taxon>Cellvibrionales</taxon>
        <taxon>Spongiibacteraceae</taxon>
        <taxon>Zhongshania</taxon>
    </lineage>
</organism>
<protein>
    <submittedName>
        <fullName evidence="1">Uncharacterized protein</fullName>
    </submittedName>
</protein>
<dbReference type="EMBL" id="RHGB01000008">
    <property type="protein sequence ID" value="RNL64481.1"/>
    <property type="molecule type" value="Genomic_DNA"/>
</dbReference>
<keyword evidence="2" id="KW-1185">Reference proteome</keyword>
<reference evidence="1 2" key="1">
    <citation type="submission" date="2018-10" db="EMBL/GenBank/DDBJ databases">
        <title>Draft genome sequence of Zhongshania sp. DSW25-10.</title>
        <authorList>
            <person name="Oh J."/>
        </authorList>
    </citation>
    <scope>NUCLEOTIDE SEQUENCE [LARGE SCALE GENOMIC DNA]</scope>
    <source>
        <strain evidence="1 2">DSW25-10</strain>
    </source>
</reference>
<gene>
    <name evidence="1" type="ORF">D0911_08660</name>
</gene>
<dbReference type="Proteomes" id="UP000274695">
    <property type="component" value="Unassembled WGS sequence"/>
</dbReference>
<accession>A0ABX9W3H7</accession>
<sequence>MCKVKFRLLHSIGRSPLPVLEKSHHPAQDVEREVLVQVLLDVGTHGRFFQSTGFLFRVSAMSLLGDLAMVSGWDAYVD</sequence>
<comment type="caution">
    <text evidence="1">The sequence shown here is derived from an EMBL/GenBank/DDBJ whole genome shotgun (WGS) entry which is preliminary data.</text>
</comment>